<dbReference type="InterPro" id="IPR005143">
    <property type="entry name" value="TF_LuxR_autoind-bd_dom"/>
</dbReference>
<evidence type="ECO:0000256" key="3">
    <source>
        <dbReference type="ARBA" id="ARBA00023163"/>
    </source>
</evidence>
<dbReference type="Gene3D" id="3.30.450.80">
    <property type="entry name" value="Transcription factor LuxR-like, autoinducer-binding domain"/>
    <property type="match status" value="1"/>
</dbReference>
<evidence type="ECO:0000313" key="6">
    <source>
        <dbReference type="Proteomes" id="UP001595445"/>
    </source>
</evidence>
<organism evidence="5 6">
    <name type="scientific">Tabrizicola soli</name>
    <dbReference type="NCBI Taxonomy" id="2185115"/>
    <lineage>
        <taxon>Bacteria</taxon>
        <taxon>Pseudomonadati</taxon>
        <taxon>Pseudomonadota</taxon>
        <taxon>Alphaproteobacteria</taxon>
        <taxon>Rhodobacterales</taxon>
        <taxon>Paracoccaceae</taxon>
        <taxon>Tabrizicola</taxon>
    </lineage>
</organism>
<dbReference type="Gene3D" id="1.10.10.10">
    <property type="entry name" value="Winged helix-like DNA-binding domain superfamily/Winged helix DNA-binding domain"/>
    <property type="match status" value="1"/>
</dbReference>
<evidence type="ECO:0000256" key="1">
    <source>
        <dbReference type="ARBA" id="ARBA00023015"/>
    </source>
</evidence>
<dbReference type="Proteomes" id="UP001595445">
    <property type="component" value="Unassembled WGS sequence"/>
</dbReference>
<dbReference type="SUPFAM" id="SSF75516">
    <property type="entry name" value="Pheromone-binding domain of LuxR-like quorum-sensing transcription factors"/>
    <property type="match status" value="1"/>
</dbReference>
<keyword evidence="1" id="KW-0805">Transcription regulation</keyword>
<sequence>MAELYEELNKLAPDGYAVGLHIRFATPLVYHSRYPAKWVEYYNNNSFYLRDPLVFWGIGTTGTSRWSDIPLPDPFGLLKKAATYGMKYGAVSSYGPITSRSMAGITSSTREFTVGEMEALADITARLHIAAKPPSELTKAQIEALQCIANGDRHSAAAAKLGISESALKARLNSARIRLEARTTSEAVRKAREYRML</sequence>
<dbReference type="EMBL" id="JBHRSM010000050">
    <property type="protein sequence ID" value="MFC3088184.1"/>
    <property type="molecule type" value="Genomic_DNA"/>
</dbReference>
<protein>
    <submittedName>
        <fullName evidence="5">Autoinducer binding domain-containing protein</fullName>
    </submittedName>
</protein>
<feature type="domain" description="HTH luxR-type" evidence="4">
    <location>
        <begin position="134"/>
        <end position="191"/>
    </location>
</feature>
<dbReference type="InterPro" id="IPR036388">
    <property type="entry name" value="WH-like_DNA-bd_sf"/>
</dbReference>
<dbReference type="InterPro" id="IPR016032">
    <property type="entry name" value="Sig_transdc_resp-reg_C-effctor"/>
</dbReference>
<dbReference type="InterPro" id="IPR036693">
    <property type="entry name" value="TF_LuxR_autoind-bd_dom_sf"/>
</dbReference>
<keyword evidence="6" id="KW-1185">Reference proteome</keyword>
<keyword evidence="2" id="KW-0238">DNA-binding</keyword>
<dbReference type="Pfam" id="PF03472">
    <property type="entry name" value="Autoind_bind"/>
    <property type="match status" value="1"/>
</dbReference>
<dbReference type="RefSeq" id="WP_354001349.1">
    <property type="nucleotide sequence ID" value="NZ_JAEACP010000023.1"/>
</dbReference>
<proteinExistence type="predicted"/>
<comment type="caution">
    <text evidence="5">The sequence shown here is derived from an EMBL/GenBank/DDBJ whole genome shotgun (WGS) entry which is preliminary data.</text>
</comment>
<accession>A0ABV7E1L1</accession>
<keyword evidence="3" id="KW-0804">Transcription</keyword>
<dbReference type="SMART" id="SM00421">
    <property type="entry name" value="HTH_LUXR"/>
    <property type="match status" value="1"/>
</dbReference>
<evidence type="ECO:0000259" key="4">
    <source>
        <dbReference type="SMART" id="SM00421"/>
    </source>
</evidence>
<evidence type="ECO:0000313" key="5">
    <source>
        <dbReference type="EMBL" id="MFC3088184.1"/>
    </source>
</evidence>
<evidence type="ECO:0000256" key="2">
    <source>
        <dbReference type="ARBA" id="ARBA00023125"/>
    </source>
</evidence>
<dbReference type="SUPFAM" id="SSF46894">
    <property type="entry name" value="C-terminal effector domain of the bipartite response regulators"/>
    <property type="match status" value="1"/>
</dbReference>
<reference evidence="6" key="1">
    <citation type="journal article" date="2019" name="Int. J. Syst. Evol. Microbiol.">
        <title>The Global Catalogue of Microorganisms (GCM) 10K type strain sequencing project: providing services to taxonomists for standard genome sequencing and annotation.</title>
        <authorList>
            <consortium name="The Broad Institute Genomics Platform"/>
            <consortium name="The Broad Institute Genome Sequencing Center for Infectious Disease"/>
            <person name="Wu L."/>
            <person name="Ma J."/>
        </authorList>
    </citation>
    <scope>NUCLEOTIDE SEQUENCE [LARGE SCALE GENOMIC DNA]</scope>
    <source>
        <strain evidence="6">KCTC 62102</strain>
    </source>
</reference>
<gene>
    <name evidence="5" type="ORF">ACFOD6_19265</name>
</gene>
<dbReference type="InterPro" id="IPR000792">
    <property type="entry name" value="Tscrpt_reg_LuxR_C"/>
</dbReference>
<name>A0ABV7E1L1_9RHOB</name>